<dbReference type="Proteomes" id="UP001079535">
    <property type="component" value="Unassembled WGS sequence"/>
</dbReference>
<organism evidence="1 2">
    <name type="scientific">Mediterraneibacter gnavus</name>
    <name type="common">Ruminococcus gnavus</name>
    <dbReference type="NCBI Taxonomy" id="33038"/>
    <lineage>
        <taxon>Bacteria</taxon>
        <taxon>Bacillati</taxon>
        <taxon>Bacillota</taxon>
        <taxon>Clostridia</taxon>
        <taxon>Lachnospirales</taxon>
        <taxon>Lachnospiraceae</taxon>
        <taxon>Mediterraneibacter</taxon>
    </lineage>
</organism>
<dbReference type="AlphaFoldDB" id="A0A9Q4F1L7"/>
<evidence type="ECO:0000313" key="2">
    <source>
        <dbReference type="Proteomes" id="UP001079535"/>
    </source>
</evidence>
<gene>
    <name evidence="1" type="ORF">OZZ17_01610</name>
</gene>
<dbReference type="EMBL" id="JAPRAY010000002">
    <property type="protein sequence ID" value="MCZ0666238.1"/>
    <property type="molecule type" value="Genomic_DNA"/>
</dbReference>
<evidence type="ECO:0000313" key="1">
    <source>
        <dbReference type="EMBL" id="MCZ0666238.1"/>
    </source>
</evidence>
<reference evidence="1" key="1">
    <citation type="submission" date="2022-11" db="EMBL/GenBank/DDBJ databases">
        <title>Temperate bacteriophages infecting mucin-degrading bacterium Ruminococcus gnavus from the human gut.</title>
        <authorList>
            <person name="Buttimer C."/>
        </authorList>
    </citation>
    <scope>NUCLEOTIDE SEQUENCE</scope>
    <source>
        <strain evidence="1">CCUG 49994</strain>
    </source>
</reference>
<dbReference type="RefSeq" id="WP_215663836.1">
    <property type="nucleotide sequence ID" value="NZ_JAPRAY010000002.1"/>
</dbReference>
<dbReference type="Pfam" id="PF16429">
    <property type="entry name" value="DUF5026"/>
    <property type="match status" value="1"/>
</dbReference>
<accession>A0A9Q4F1L7</accession>
<proteinExistence type="predicted"/>
<protein>
    <submittedName>
        <fullName evidence="1">DUF5026 domain-containing protein</fullName>
    </submittedName>
</protein>
<comment type="caution">
    <text evidence="1">The sequence shown here is derived from an EMBL/GenBank/DDBJ whole genome shotgun (WGS) entry which is preliminary data.</text>
</comment>
<dbReference type="InterPro" id="IPR032207">
    <property type="entry name" value="DUF5026"/>
</dbReference>
<sequence>MLIVKEPTEKFNTEEIRRGTLVYAKHKTWENGEKGFVTTASEDEVIVQYPPKIGNVTNHFFLRAEEVAKGDWEVRYTNDMETIVTYPEGGTNEPETADL</sequence>
<name>A0A9Q4F1L7_MEDGN</name>